<proteinExistence type="inferred from homology"/>
<comment type="caution">
    <text evidence="6">The sequence shown here is derived from an EMBL/GenBank/DDBJ whole genome shotgun (WGS) entry which is preliminary data.</text>
</comment>
<keyword evidence="3 4" id="KW-0418">Kinase</keyword>
<dbReference type="EMBL" id="LYOS01000001">
    <property type="protein sequence ID" value="OFV68857.1"/>
    <property type="molecule type" value="Genomic_DNA"/>
</dbReference>
<organism evidence="6 7">
    <name type="scientific">Candidatus Syntropharchaeum caldarium</name>
    <dbReference type="NCBI Taxonomy" id="1838285"/>
    <lineage>
        <taxon>Archaea</taxon>
        <taxon>Methanobacteriati</taxon>
        <taxon>Methanobacteriota</taxon>
        <taxon>Stenosarchaea group</taxon>
        <taxon>Methanomicrobia</taxon>
        <taxon>Methanosarcinales</taxon>
        <taxon>ANME-2 cluster</taxon>
        <taxon>Candidatus Syntropharchaeum</taxon>
    </lineage>
</organism>
<dbReference type="STRING" id="1838285.SCAL_000533"/>
<dbReference type="AlphaFoldDB" id="A0A1F2PBZ8"/>
<dbReference type="PANTHER" id="PTHR10584:SF166">
    <property type="entry name" value="RIBOKINASE"/>
    <property type="match status" value="1"/>
</dbReference>
<evidence type="ECO:0000313" key="7">
    <source>
        <dbReference type="Proteomes" id="UP000186940"/>
    </source>
</evidence>
<dbReference type="PROSITE" id="PS00584">
    <property type="entry name" value="PFKB_KINASES_2"/>
    <property type="match status" value="1"/>
</dbReference>
<keyword evidence="7" id="KW-1185">Reference proteome</keyword>
<protein>
    <submittedName>
        <fullName evidence="6">Sugar kinase, ribokinase</fullName>
    </submittedName>
</protein>
<comment type="similarity">
    <text evidence="1 4">Belongs to the carbohydrate kinase PfkB family.</text>
</comment>
<sequence>MMDIDVIGLGALNYDRLYFVERIAAPGEEVEILGHEESSGGSAANTIVGLSRLGLSCGFIGAVGDDPEGEIILKDLSDDHVDISGIKQVSSRQSGTVVGFVDQSGERALYVDAGANSDISLEDINIDYVRQARLIHTSSFVEKDQLLMQIELAKILKGDVAISFSPGMLCFRYSFDELSELFRLATIIFVSENELRSLTGRGVEASCEYLLEMSDAIIAVTLGKDGSYIAKGDLRLEVVADPISPDEIVDTTGAGDAYAAGFIWSYLRGDDPETSARIGSKVASYAIRGAGARFLPGLEFVK</sequence>
<dbReference type="InterPro" id="IPR011611">
    <property type="entry name" value="PfkB_dom"/>
</dbReference>
<name>A0A1F2PBZ8_9EURY</name>
<evidence type="ECO:0000259" key="5">
    <source>
        <dbReference type="Pfam" id="PF00294"/>
    </source>
</evidence>
<evidence type="ECO:0000256" key="4">
    <source>
        <dbReference type="RuleBase" id="RU003704"/>
    </source>
</evidence>
<dbReference type="PRINTS" id="PR00990">
    <property type="entry name" value="RIBOKINASE"/>
</dbReference>
<dbReference type="InterPro" id="IPR002173">
    <property type="entry name" value="Carboh/pur_kinase_PfkB_CS"/>
</dbReference>
<evidence type="ECO:0000256" key="1">
    <source>
        <dbReference type="ARBA" id="ARBA00010688"/>
    </source>
</evidence>
<dbReference type="PANTHER" id="PTHR10584">
    <property type="entry name" value="SUGAR KINASE"/>
    <property type="match status" value="1"/>
</dbReference>
<reference evidence="6" key="1">
    <citation type="submission" date="2016-05" db="EMBL/GenBank/DDBJ databases">
        <title>Microbial consortia oxidize butane by reversing methanogenesis.</title>
        <authorList>
            <person name="Laso-Perez R."/>
            <person name="Richter M."/>
            <person name="Wegener G."/>
            <person name="Musat F."/>
        </authorList>
    </citation>
    <scope>NUCLEOTIDE SEQUENCE [LARGE SCALE GENOMIC DNA]</scope>
    <source>
        <strain evidence="6">BOX2</strain>
    </source>
</reference>
<gene>
    <name evidence="6" type="ORF">SCAL_000533</name>
</gene>
<evidence type="ECO:0000256" key="3">
    <source>
        <dbReference type="ARBA" id="ARBA00022777"/>
    </source>
</evidence>
<dbReference type="Pfam" id="PF00294">
    <property type="entry name" value="PfkB"/>
    <property type="match status" value="1"/>
</dbReference>
<keyword evidence="2 4" id="KW-0808">Transferase</keyword>
<dbReference type="GO" id="GO:0006796">
    <property type="term" value="P:phosphate-containing compound metabolic process"/>
    <property type="evidence" value="ECO:0007669"/>
    <property type="project" value="UniProtKB-ARBA"/>
</dbReference>
<accession>A0A1F2PBZ8</accession>
<dbReference type="InterPro" id="IPR002139">
    <property type="entry name" value="Ribo/fructo_kinase"/>
</dbReference>
<evidence type="ECO:0000256" key="2">
    <source>
        <dbReference type="ARBA" id="ARBA00022679"/>
    </source>
</evidence>
<dbReference type="Proteomes" id="UP000186940">
    <property type="component" value="Unassembled WGS sequence"/>
</dbReference>
<dbReference type="GO" id="GO:0016301">
    <property type="term" value="F:kinase activity"/>
    <property type="evidence" value="ECO:0007669"/>
    <property type="project" value="UniProtKB-KW"/>
</dbReference>
<dbReference type="Gene3D" id="3.40.1190.20">
    <property type="match status" value="1"/>
</dbReference>
<evidence type="ECO:0000313" key="6">
    <source>
        <dbReference type="EMBL" id="OFV68857.1"/>
    </source>
</evidence>
<dbReference type="SUPFAM" id="SSF53613">
    <property type="entry name" value="Ribokinase-like"/>
    <property type="match status" value="1"/>
</dbReference>
<dbReference type="InterPro" id="IPR029056">
    <property type="entry name" value="Ribokinase-like"/>
</dbReference>
<dbReference type="CDD" id="cd01942">
    <property type="entry name" value="ribokinase_group_A"/>
    <property type="match status" value="1"/>
</dbReference>
<feature type="domain" description="Carbohydrate kinase PfkB" evidence="5">
    <location>
        <begin position="8"/>
        <end position="294"/>
    </location>
</feature>